<feature type="region of interest" description="Disordered" evidence="5">
    <location>
        <begin position="319"/>
        <end position="347"/>
    </location>
</feature>
<sequence>MDARAFLPPGFRFQPSDECLIAFLKEKVVHGTQFPLIPEVDANKTDPWLLPGIHQDHPHLNDRERFYFFRRERKHKGGKRPRRSMDDDVLNGGKWIASTGNKEIFSGEELDHRKVTIGYKRSLNFFIPPPNKTIKTTREKKISPKKGDMIKTEWIMHEYTLFGEVFQEWAVCRIKNMAKEPKEDHQQQQQEGDQEDHHQDYTYVEEAVNLQHQTDNIMPLMPPIASQDHELPLSYNYVDTAPSSANNMHANLAANPQEQQQQGQEDNQDYTYIEEAINSDVPPPMSMQDDHELPQQLHPHEPPACYNIFEDTTLSLESTASNNSNMHSTSLAPNPELEQQQGQDQEESTYFDWSILRDPYDYQHPDHYQPSYGFFGFNGFFYLFCMHRICLNIAPPVFLF</sequence>
<dbReference type="Gene3D" id="2.170.150.80">
    <property type="entry name" value="NAC domain"/>
    <property type="match status" value="1"/>
</dbReference>
<dbReference type="InterPro" id="IPR003441">
    <property type="entry name" value="NAC-dom"/>
</dbReference>
<keyword evidence="4" id="KW-0539">Nucleus</keyword>
<dbReference type="PANTHER" id="PTHR31719">
    <property type="entry name" value="NAC TRANSCRIPTION FACTOR 56"/>
    <property type="match status" value="1"/>
</dbReference>
<accession>A0A9Q0GF40</accession>
<protein>
    <recommendedName>
        <fullName evidence="6">NAC domain-containing protein</fullName>
    </recommendedName>
</protein>
<evidence type="ECO:0000313" key="7">
    <source>
        <dbReference type="EMBL" id="KAJ4847895.1"/>
    </source>
</evidence>
<dbReference type="GO" id="GO:0003677">
    <property type="term" value="F:DNA binding"/>
    <property type="evidence" value="ECO:0007669"/>
    <property type="project" value="UniProtKB-KW"/>
</dbReference>
<reference evidence="7" key="2">
    <citation type="journal article" date="2023" name="Plants (Basel)">
        <title>Annotation of the Turnera subulata (Passifloraceae) Draft Genome Reveals the S-Locus Evolved after the Divergence of Turneroideae from Passifloroideae in a Stepwise Manner.</title>
        <authorList>
            <person name="Henning P.M."/>
            <person name="Roalson E.H."/>
            <person name="Mir W."/>
            <person name="McCubbin A.G."/>
            <person name="Shore J.S."/>
        </authorList>
    </citation>
    <scope>NUCLEOTIDE SEQUENCE</scope>
    <source>
        <strain evidence="7">F60SS</strain>
    </source>
</reference>
<reference evidence="7" key="1">
    <citation type="submission" date="2022-02" db="EMBL/GenBank/DDBJ databases">
        <authorList>
            <person name="Henning P.M."/>
            <person name="McCubbin A.G."/>
            <person name="Shore J.S."/>
        </authorList>
    </citation>
    <scope>NUCLEOTIDE SEQUENCE</scope>
    <source>
        <strain evidence="7">F60SS</strain>
        <tissue evidence="7">Leaves</tissue>
    </source>
</reference>
<dbReference type="PANTHER" id="PTHR31719:SF127">
    <property type="entry name" value="NAC TRANSCRIPTION FACTOR 29"/>
    <property type="match status" value="1"/>
</dbReference>
<dbReference type="AlphaFoldDB" id="A0A9Q0GF40"/>
<dbReference type="SUPFAM" id="SSF101941">
    <property type="entry name" value="NAC domain"/>
    <property type="match status" value="1"/>
</dbReference>
<evidence type="ECO:0000259" key="6">
    <source>
        <dbReference type="PROSITE" id="PS51005"/>
    </source>
</evidence>
<evidence type="ECO:0000313" key="8">
    <source>
        <dbReference type="Proteomes" id="UP001141552"/>
    </source>
</evidence>
<keyword evidence="2" id="KW-0238">DNA-binding</keyword>
<gene>
    <name evidence="7" type="ORF">Tsubulata_022270</name>
</gene>
<keyword evidence="3" id="KW-0804">Transcription</keyword>
<feature type="domain" description="NAC" evidence="6">
    <location>
        <begin position="7"/>
        <end position="177"/>
    </location>
</feature>
<name>A0A9Q0GF40_9ROSI</name>
<evidence type="ECO:0000256" key="1">
    <source>
        <dbReference type="ARBA" id="ARBA00023015"/>
    </source>
</evidence>
<keyword evidence="8" id="KW-1185">Reference proteome</keyword>
<evidence type="ECO:0000256" key="3">
    <source>
        <dbReference type="ARBA" id="ARBA00023163"/>
    </source>
</evidence>
<proteinExistence type="predicted"/>
<dbReference type="InterPro" id="IPR036093">
    <property type="entry name" value="NAC_dom_sf"/>
</dbReference>
<evidence type="ECO:0000256" key="4">
    <source>
        <dbReference type="ARBA" id="ARBA00023242"/>
    </source>
</evidence>
<dbReference type="EMBL" id="JAKUCV010001062">
    <property type="protein sequence ID" value="KAJ4847895.1"/>
    <property type="molecule type" value="Genomic_DNA"/>
</dbReference>
<feature type="compositionally biased region" description="Polar residues" evidence="5">
    <location>
        <begin position="319"/>
        <end position="332"/>
    </location>
</feature>
<dbReference type="PROSITE" id="PS51005">
    <property type="entry name" value="NAC"/>
    <property type="match status" value="1"/>
</dbReference>
<dbReference type="Proteomes" id="UP001141552">
    <property type="component" value="Unassembled WGS sequence"/>
</dbReference>
<evidence type="ECO:0000256" key="2">
    <source>
        <dbReference type="ARBA" id="ARBA00023125"/>
    </source>
</evidence>
<comment type="caution">
    <text evidence="7">The sequence shown here is derived from an EMBL/GenBank/DDBJ whole genome shotgun (WGS) entry which is preliminary data.</text>
</comment>
<dbReference type="GO" id="GO:0006355">
    <property type="term" value="P:regulation of DNA-templated transcription"/>
    <property type="evidence" value="ECO:0007669"/>
    <property type="project" value="InterPro"/>
</dbReference>
<organism evidence="7 8">
    <name type="scientific">Turnera subulata</name>
    <dbReference type="NCBI Taxonomy" id="218843"/>
    <lineage>
        <taxon>Eukaryota</taxon>
        <taxon>Viridiplantae</taxon>
        <taxon>Streptophyta</taxon>
        <taxon>Embryophyta</taxon>
        <taxon>Tracheophyta</taxon>
        <taxon>Spermatophyta</taxon>
        <taxon>Magnoliopsida</taxon>
        <taxon>eudicotyledons</taxon>
        <taxon>Gunneridae</taxon>
        <taxon>Pentapetalae</taxon>
        <taxon>rosids</taxon>
        <taxon>fabids</taxon>
        <taxon>Malpighiales</taxon>
        <taxon>Passifloraceae</taxon>
        <taxon>Turnera</taxon>
    </lineage>
</organism>
<dbReference type="Pfam" id="PF02365">
    <property type="entry name" value="NAM"/>
    <property type="match status" value="1"/>
</dbReference>
<evidence type="ECO:0000256" key="5">
    <source>
        <dbReference type="SAM" id="MobiDB-lite"/>
    </source>
</evidence>
<keyword evidence="1" id="KW-0805">Transcription regulation</keyword>